<proteinExistence type="predicted"/>
<dbReference type="GO" id="GO:0007099">
    <property type="term" value="P:centriole replication"/>
    <property type="evidence" value="ECO:0007669"/>
    <property type="project" value="TreeGrafter"/>
</dbReference>
<dbReference type="Proteomes" id="UP000007646">
    <property type="component" value="Unassembled WGS sequence"/>
</dbReference>
<organism evidence="8 9">
    <name type="scientific">Loxodonta africana</name>
    <name type="common">African elephant</name>
    <dbReference type="NCBI Taxonomy" id="9785"/>
    <lineage>
        <taxon>Eukaryota</taxon>
        <taxon>Metazoa</taxon>
        <taxon>Chordata</taxon>
        <taxon>Craniata</taxon>
        <taxon>Vertebrata</taxon>
        <taxon>Euteleostomi</taxon>
        <taxon>Mammalia</taxon>
        <taxon>Eutheria</taxon>
        <taxon>Afrotheria</taxon>
        <taxon>Proboscidea</taxon>
        <taxon>Elephantidae</taxon>
        <taxon>Loxodonta</taxon>
    </lineage>
</organism>
<keyword evidence="4 6" id="KW-0175">Coiled coil</keyword>
<evidence type="ECO:0000256" key="6">
    <source>
        <dbReference type="SAM" id="Coils"/>
    </source>
</evidence>
<feature type="domain" description="CEP63/Deup1 N-terminal" evidence="7">
    <location>
        <begin position="1"/>
        <end position="252"/>
    </location>
</feature>
<dbReference type="GO" id="GO:0005814">
    <property type="term" value="C:centriole"/>
    <property type="evidence" value="ECO:0007669"/>
    <property type="project" value="TreeGrafter"/>
</dbReference>
<dbReference type="Ensembl" id="ENSLAFT00000034999.1">
    <property type="protein sequence ID" value="ENSLAFP00000026783.1"/>
    <property type="gene ID" value="ENSLAFG00000003634.3"/>
</dbReference>
<dbReference type="AlphaFoldDB" id="G3UG25"/>
<dbReference type="GO" id="GO:0098535">
    <property type="term" value="P:de novo centriole assembly involved in multi-ciliated epithelial cell differentiation"/>
    <property type="evidence" value="ECO:0007669"/>
    <property type="project" value="TreeGrafter"/>
</dbReference>
<evidence type="ECO:0000313" key="8">
    <source>
        <dbReference type="Ensembl" id="ENSLAFP00000026783.1"/>
    </source>
</evidence>
<comment type="subunit">
    <text evidence="5">Interacts with CEP152 and CDK1; these interactions recruit both ligands to centrosomes. Interacts with CDK2, CDK5RAP2, WDR62, CEP90, KIAA0753/moonraker and CCDC14. CEP63, CDK5RAP2, CEP152, WDR62 are proposed to form a stepwise assembled complex at the centrosome forming a ring near parental centrioles. Interacts with CCDC57; the interaction is required for their location to proximal end of centrioles. Interacts with FXR1; promoting its stabilization.</text>
</comment>
<name>G3UG25_LOXAF</name>
<comment type="subcellular location">
    <subcellularLocation>
        <location evidence="1">Cytoplasm</location>
        <location evidence="1">Cytoskeleton</location>
        <location evidence="1">Microtubule organizing center</location>
        <location evidence="1">Centrosome</location>
        <location evidence="1">Centriolar satellite</location>
    </subcellularLocation>
</comment>
<evidence type="ECO:0000256" key="1">
    <source>
        <dbReference type="ARBA" id="ARBA00004607"/>
    </source>
</evidence>
<dbReference type="GeneTree" id="ENSGT00940000153190"/>
<feature type="coiled-coil region" evidence="6">
    <location>
        <begin position="322"/>
        <end position="384"/>
    </location>
</feature>
<dbReference type="PANTHER" id="PTHR18875">
    <property type="entry name" value="SARCOMA ANTIGEN NY-SAR-24/CYTOSKELETAL PROTEIN SOJO"/>
    <property type="match status" value="1"/>
</dbReference>
<evidence type="ECO:0000256" key="4">
    <source>
        <dbReference type="ARBA" id="ARBA00023054"/>
    </source>
</evidence>
<dbReference type="Gene3D" id="1.20.5.340">
    <property type="match status" value="1"/>
</dbReference>
<evidence type="ECO:0000256" key="3">
    <source>
        <dbReference type="ARBA" id="ARBA00022490"/>
    </source>
</evidence>
<accession>G3UG25</accession>
<dbReference type="InterPro" id="IPR031470">
    <property type="entry name" value="CEP63/Deup1_N"/>
</dbReference>
<evidence type="ECO:0000256" key="2">
    <source>
        <dbReference type="ARBA" id="ARBA00021306"/>
    </source>
</evidence>
<keyword evidence="3" id="KW-0963">Cytoplasm</keyword>
<dbReference type="HOGENOM" id="CLU_027471_1_0_1"/>
<sequence length="477" mass="55882">MKQIDIMVAHKKSEWEGQTRSLETRLDVREQELKTLGSQLEVKRKEVGILRQQVEEHEKVKQEMAMGYKQELMKLHEELGRLKRSYEKLQKKHIRDSRGNSKNHREDRCEIERLTGKIEEFRQKSLDWEKQRLIYQQQVSSLEAQRKALAEQSEIIQAQLANRKQKLESVEMSSQSEIQHLSSKLERANDTICANELEIERLTMKVNDLVGTNMTVLQEQRRKEEELKESEKLLEILREEKRELKATLQSQENFIREARLQKETLQAKLRAADTQHAMEVMRSLEEPQSERRCNSQGREDLENVLSQLDFTHTSEELLQAEVTRLEGSLESVSATCKQLSQELMEKYEELKKMEGHNNEYRAEIKKLKEQILQAEQTYSSALEGMKMEISQLTRELHQRDITIASTKGSSSDMEKRLRAELQKAEEKAIEHKEILDQLESLKLENRHLSETVMKLELGLHEVCNSALGKHVIKARCC</sequence>
<protein>
    <recommendedName>
        <fullName evidence="2">Centrosomal protein of 63 kDa</fullName>
    </recommendedName>
</protein>
<keyword evidence="9" id="KW-1185">Reference proteome</keyword>
<feature type="coiled-coil region" evidence="6">
    <location>
        <begin position="217"/>
        <end position="275"/>
    </location>
</feature>
<feature type="coiled-coil region" evidence="6">
    <location>
        <begin position="40"/>
        <end position="159"/>
    </location>
</feature>
<reference evidence="8" key="2">
    <citation type="submission" date="2025-08" db="UniProtKB">
        <authorList>
            <consortium name="Ensembl"/>
        </authorList>
    </citation>
    <scope>IDENTIFICATION</scope>
    <source>
        <strain evidence="8">Isolate ISIS603380</strain>
    </source>
</reference>
<feature type="coiled-coil region" evidence="6">
    <location>
        <begin position="414"/>
        <end position="451"/>
    </location>
</feature>
<evidence type="ECO:0000259" key="7">
    <source>
        <dbReference type="Pfam" id="PF17045"/>
    </source>
</evidence>
<dbReference type="GO" id="GO:0034451">
    <property type="term" value="C:centriolar satellite"/>
    <property type="evidence" value="ECO:0007669"/>
    <property type="project" value="UniProtKB-SubCell"/>
</dbReference>
<reference evidence="8" key="3">
    <citation type="submission" date="2025-09" db="UniProtKB">
        <authorList>
            <consortium name="Ensembl"/>
        </authorList>
    </citation>
    <scope>IDENTIFICATION</scope>
    <source>
        <strain evidence="8">Isolate ISIS603380</strain>
    </source>
</reference>
<dbReference type="Pfam" id="PF17045">
    <property type="entry name" value="CEP63"/>
    <property type="match status" value="1"/>
</dbReference>
<evidence type="ECO:0000256" key="5">
    <source>
        <dbReference type="ARBA" id="ARBA00047022"/>
    </source>
</evidence>
<reference evidence="8 9" key="1">
    <citation type="submission" date="2009-06" db="EMBL/GenBank/DDBJ databases">
        <title>The Genome Sequence of Loxodonta africana (African elephant).</title>
        <authorList>
            <person name="Di Palma F."/>
            <person name="Heiman D."/>
            <person name="Young S."/>
            <person name="Johnson J."/>
            <person name="Lander E.S."/>
            <person name="Lindblad-Toh K."/>
        </authorList>
    </citation>
    <scope>NUCLEOTIDE SEQUENCE [LARGE SCALE GENOMIC DNA]</scope>
    <source>
        <strain evidence="8 9">Isolate ISIS603380</strain>
    </source>
</reference>
<evidence type="ECO:0000313" key="9">
    <source>
        <dbReference type="Proteomes" id="UP000007646"/>
    </source>
</evidence>
<gene>
    <name evidence="8" type="primary">CEP63</name>
</gene>
<dbReference type="PANTHER" id="PTHR18875:SF7">
    <property type="entry name" value="CENTROSOMAL PROTEIN OF 63 KDA"/>
    <property type="match status" value="1"/>
</dbReference>